<sequence>MVWTQIRDAVVQAKTKVMNTFSDLKPRERMFVLIGLGCVVVFMSFFAWFHEPILHWMVEKSEDFREVNLGWLIIICMLIGVSFPPMMGYSAISMFTGMVFGFPGGWPILAAGTVIGSFACFMVFRYFLEDRAKALAHSNVKFMAFAKTLEQDKFVLLWLIRLCPLPYSMSNAAMSSVHTVEPYKFFLATLCTTPKLLIHIFIGDRVAKLGAARDTSSRVVNLISIVLAIVVAILTTWIIYRRTMERAAQIEASSGPESVLDDFEVDSDEDSQEYSHFA</sequence>
<evidence type="ECO:0000256" key="7">
    <source>
        <dbReference type="ARBA" id="ARBA00022989"/>
    </source>
</evidence>
<dbReference type="GeneID" id="36518159"/>
<evidence type="ECO:0000256" key="3">
    <source>
        <dbReference type="ARBA" id="ARBA00008640"/>
    </source>
</evidence>
<feature type="transmembrane region" description="Helical" evidence="11">
    <location>
        <begin position="183"/>
        <end position="202"/>
    </location>
</feature>
<evidence type="ECO:0000256" key="9">
    <source>
        <dbReference type="ARBA" id="ARBA00023136"/>
    </source>
</evidence>
<keyword evidence="6 11" id="KW-0812">Transmembrane</keyword>
<dbReference type="Pfam" id="PF09335">
    <property type="entry name" value="VTT_dom"/>
    <property type="match status" value="1"/>
</dbReference>
<keyword evidence="9 11" id="KW-0472">Membrane</keyword>
<comment type="caution">
    <text evidence="13">The sequence shown here is derived from an EMBL/GenBank/DDBJ whole genome shotgun (WGS) entry which is preliminary data.</text>
</comment>
<dbReference type="PANTHER" id="PTHR47549">
    <property type="entry name" value="GOLGI APPARATUS MEMBRANE PROTEIN TVP38-RELATED"/>
    <property type="match status" value="1"/>
</dbReference>
<feature type="transmembrane region" description="Helical" evidence="11">
    <location>
        <begin position="30"/>
        <end position="49"/>
    </location>
</feature>
<evidence type="ECO:0000256" key="11">
    <source>
        <dbReference type="SAM" id="Phobius"/>
    </source>
</evidence>
<comment type="similarity">
    <text evidence="3">Belongs to the TVP38/TMEM64 family.</text>
</comment>
<evidence type="ECO:0000256" key="4">
    <source>
        <dbReference type="ARBA" id="ARBA00013533"/>
    </source>
</evidence>
<name>A0A2T0FP74_9ASCO</name>
<evidence type="ECO:0000313" key="13">
    <source>
        <dbReference type="EMBL" id="PRT56791.1"/>
    </source>
</evidence>
<evidence type="ECO:0000256" key="8">
    <source>
        <dbReference type="ARBA" id="ARBA00023034"/>
    </source>
</evidence>
<dbReference type="InterPro" id="IPR032816">
    <property type="entry name" value="VTT_dom"/>
</dbReference>
<feature type="transmembrane region" description="Helical" evidence="11">
    <location>
        <begin position="104"/>
        <end position="128"/>
    </location>
</feature>
<evidence type="ECO:0000256" key="6">
    <source>
        <dbReference type="ARBA" id="ARBA00022692"/>
    </source>
</evidence>
<evidence type="ECO:0000256" key="1">
    <source>
        <dbReference type="ARBA" id="ARBA00002978"/>
    </source>
</evidence>
<keyword evidence="8" id="KW-0333">Golgi apparatus</keyword>
<dbReference type="Proteomes" id="UP000238350">
    <property type="component" value="Unassembled WGS sequence"/>
</dbReference>
<keyword evidence="7 11" id="KW-1133">Transmembrane helix</keyword>
<feature type="transmembrane region" description="Helical" evidence="11">
    <location>
        <begin position="69"/>
        <end position="92"/>
    </location>
</feature>
<dbReference type="RefSeq" id="XP_024666736.1">
    <property type="nucleotide sequence ID" value="XM_024810968.1"/>
</dbReference>
<organism evidence="13 14">
    <name type="scientific">Wickerhamiella sorbophila</name>
    <dbReference type="NCBI Taxonomy" id="45607"/>
    <lineage>
        <taxon>Eukaryota</taxon>
        <taxon>Fungi</taxon>
        <taxon>Dikarya</taxon>
        <taxon>Ascomycota</taxon>
        <taxon>Saccharomycotina</taxon>
        <taxon>Dipodascomycetes</taxon>
        <taxon>Dipodascales</taxon>
        <taxon>Trichomonascaceae</taxon>
        <taxon>Wickerhamiella</taxon>
    </lineage>
</organism>
<comment type="function">
    <text evidence="1">Golgi membrane protein involved in vesicular trafficking and spindle migration.</text>
</comment>
<evidence type="ECO:0000259" key="12">
    <source>
        <dbReference type="Pfam" id="PF09335"/>
    </source>
</evidence>
<feature type="compositionally biased region" description="Acidic residues" evidence="10">
    <location>
        <begin position="259"/>
        <end position="272"/>
    </location>
</feature>
<feature type="domain" description="VTT" evidence="12">
    <location>
        <begin position="89"/>
        <end position="204"/>
    </location>
</feature>
<dbReference type="InterPro" id="IPR051076">
    <property type="entry name" value="Golgi_membrane_TVP38/TMEM64"/>
</dbReference>
<evidence type="ECO:0000313" key="14">
    <source>
        <dbReference type="Proteomes" id="UP000238350"/>
    </source>
</evidence>
<reference evidence="13 14" key="1">
    <citation type="submission" date="2017-04" db="EMBL/GenBank/DDBJ databases">
        <title>Genome sequencing of [Candida] sorbophila.</title>
        <authorList>
            <person name="Ahn J.O."/>
        </authorList>
    </citation>
    <scope>NUCLEOTIDE SEQUENCE [LARGE SCALE GENOMIC DNA]</scope>
    <source>
        <strain evidence="13 14">DS02</strain>
    </source>
</reference>
<accession>A0A2T0FP74</accession>
<comment type="subcellular location">
    <subcellularLocation>
        <location evidence="2">Golgi apparatus membrane</location>
        <topology evidence="2">Multi-pass membrane protein</topology>
    </subcellularLocation>
</comment>
<dbReference type="EMBL" id="NDIQ01000022">
    <property type="protein sequence ID" value="PRT56791.1"/>
    <property type="molecule type" value="Genomic_DNA"/>
</dbReference>
<evidence type="ECO:0000256" key="2">
    <source>
        <dbReference type="ARBA" id="ARBA00004653"/>
    </source>
</evidence>
<feature type="transmembrane region" description="Helical" evidence="11">
    <location>
        <begin position="222"/>
        <end position="240"/>
    </location>
</feature>
<dbReference type="GO" id="GO:0000139">
    <property type="term" value="C:Golgi membrane"/>
    <property type="evidence" value="ECO:0007669"/>
    <property type="project" value="UniProtKB-SubCell"/>
</dbReference>
<dbReference type="AlphaFoldDB" id="A0A2T0FP74"/>
<feature type="region of interest" description="Disordered" evidence="10">
    <location>
        <begin position="254"/>
        <end position="278"/>
    </location>
</feature>
<dbReference type="STRING" id="45607.A0A2T0FP74"/>
<keyword evidence="14" id="KW-1185">Reference proteome</keyword>
<evidence type="ECO:0000256" key="5">
    <source>
        <dbReference type="ARBA" id="ARBA00020673"/>
    </source>
</evidence>
<dbReference type="GO" id="GO:0016192">
    <property type="term" value="P:vesicle-mediated transport"/>
    <property type="evidence" value="ECO:0007669"/>
    <property type="project" value="TreeGrafter"/>
</dbReference>
<dbReference type="OrthoDB" id="166803at2759"/>
<gene>
    <name evidence="13" type="ORF">B9G98_04411</name>
</gene>
<dbReference type="PANTHER" id="PTHR47549:SF1">
    <property type="entry name" value="GOLGI APPARATUS MEMBRANE PROTEIN TVP38"/>
    <property type="match status" value="1"/>
</dbReference>
<proteinExistence type="inferred from homology"/>
<evidence type="ECO:0000256" key="10">
    <source>
        <dbReference type="SAM" id="MobiDB-lite"/>
    </source>
</evidence>
<protein>
    <recommendedName>
        <fullName evidence="4">Golgi apparatus membrane protein TVP38</fullName>
    </recommendedName>
    <alternativeName>
        <fullName evidence="5">Golgi apparatus membrane protein tvp38</fullName>
    </alternativeName>
</protein>
<dbReference type="GO" id="GO:0000022">
    <property type="term" value="P:mitotic spindle elongation"/>
    <property type="evidence" value="ECO:0007669"/>
    <property type="project" value="TreeGrafter"/>
</dbReference>